<dbReference type="Gene3D" id="3.30.565.10">
    <property type="entry name" value="Histidine kinase-like ATPase, C-terminal domain"/>
    <property type="match status" value="1"/>
</dbReference>
<proteinExistence type="predicted"/>
<sequence length="130" mass="13569">MRHAHLEQPFTGGDLYSLRSAVAAHMTPFSETLREAVMIVVGELASNVVRHGGASGTLLLHVEDDTAVCTVSDSGPGLPGADTVGTQPVPPQTLGGRGLWIIRRLCRSLDIVTGPDGTAITVTIDGDQLT</sequence>
<keyword evidence="3" id="KW-0067">ATP-binding</keyword>
<evidence type="ECO:0000256" key="1">
    <source>
        <dbReference type="ARBA" id="ARBA00022527"/>
    </source>
</evidence>
<accession>A0ABV8J9Y1</accession>
<keyword evidence="1" id="KW-0808">Transferase</keyword>
<dbReference type="RefSeq" id="WP_378072722.1">
    <property type="nucleotide sequence ID" value="NZ_JBHSBL010000029.1"/>
</dbReference>
<dbReference type="GO" id="GO:0005524">
    <property type="term" value="F:ATP binding"/>
    <property type="evidence" value="ECO:0007669"/>
    <property type="project" value="UniProtKB-KW"/>
</dbReference>
<protein>
    <submittedName>
        <fullName evidence="3">ATP-binding protein</fullName>
    </submittedName>
</protein>
<dbReference type="Pfam" id="PF13581">
    <property type="entry name" value="HATPase_c_2"/>
    <property type="match status" value="1"/>
</dbReference>
<keyword evidence="3" id="KW-0547">Nucleotide-binding</keyword>
<evidence type="ECO:0000259" key="2">
    <source>
        <dbReference type="Pfam" id="PF13581"/>
    </source>
</evidence>
<dbReference type="InterPro" id="IPR050267">
    <property type="entry name" value="Anti-sigma-factor_SerPK"/>
</dbReference>
<dbReference type="InterPro" id="IPR036890">
    <property type="entry name" value="HATPase_C_sf"/>
</dbReference>
<gene>
    <name evidence="3" type="ORF">ACFO0C_43490</name>
</gene>
<dbReference type="EMBL" id="JBHSBL010000029">
    <property type="protein sequence ID" value="MFC4071845.1"/>
    <property type="molecule type" value="Genomic_DNA"/>
</dbReference>
<reference evidence="4" key="1">
    <citation type="journal article" date="2019" name="Int. J. Syst. Evol. Microbiol.">
        <title>The Global Catalogue of Microorganisms (GCM) 10K type strain sequencing project: providing services to taxonomists for standard genome sequencing and annotation.</title>
        <authorList>
            <consortium name="The Broad Institute Genomics Platform"/>
            <consortium name="The Broad Institute Genome Sequencing Center for Infectious Disease"/>
            <person name="Wu L."/>
            <person name="Ma J."/>
        </authorList>
    </citation>
    <scope>NUCLEOTIDE SEQUENCE [LARGE SCALE GENOMIC DNA]</scope>
    <source>
        <strain evidence="4">TBRC 5832</strain>
    </source>
</reference>
<organism evidence="3 4">
    <name type="scientific">Actinoplanes subglobosus</name>
    <dbReference type="NCBI Taxonomy" id="1547892"/>
    <lineage>
        <taxon>Bacteria</taxon>
        <taxon>Bacillati</taxon>
        <taxon>Actinomycetota</taxon>
        <taxon>Actinomycetes</taxon>
        <taxon>Micromonosporales</taxon>
        <taxon>Micromonosporaceae</taxon>
        <taxon>Actinoplanes</taxon>
    </lineage>
</organism>
<keyword evidence="4" id="KW-1185">Reference proteome</keyword>
<dbReference type="SUPFAM" id="SSF55874">
    <property type="entry name" value="ATPase domain of HSP90 chaperone/DNA topoisomerase II/histidine kinase"/>
    <property type="match status" value="1"/>
</dbReference>
<dbReference type="PANTHER" id="PTHR35526">
    <property type="entry name" value="ANTI-SIGMA-F FACTOR RSBW-RELATED"/>
    <property type="match status" value="1"/>
</dbReference>
<evidence type="ECO:0000313" key="3">
    <source>
        <dbReference type="EMBL" id="MFC4071845.1"/>
    </source>
</evidence>
<name>A0ABV8J9Y1_9ACTN</name>
<keyword evidence="1" id="KW-0418">Kinase</keyword>
<keyword evidence="1" id="KW-0723">Serine/threonine-protein kinase</keyword>
<dbReference type="InterPro" id="IPR003594">
    <property type="entry name" value="HATPase_dom"/>
</dbReference>
<evidence type="ECO:0000313" key="4">
    <source>
        <dbReference type="Proteomes" id="UP001595867"/>
    </source>
</evidence>
<feature type="domain" description="Histidine kinase/HSP90-like ATPase" evidence="2">
    <location>
        <begin position="17"/>
        <end position="123"/>
    </location>
</feature>
<dbReference type="Proteomes" id="UP001595867">
    <property type="component" value="Unassembled WGS sequence"/>
</dbReference>
<dbReference type="CDD" id="cd16936">
    <property type="entry name" value="HATPase_RsbW-like"/>
    <property type="match status" value="1"/>
</dbReference>
<dbReference type="PANTHER" id="PTHR35526:SF3">
    <property type="entry name" value="ANTI-SIGMA-F FACTOR RSBW"/>
    <property type="match status" value="1"/>
</dbReference>
<comment type="caution">
    <text evidence="3">The sequence shown here is derived from an EMBL/GenBank/DDBJ whole genome shotgun (WGS) entry which is preliminary data.</text>
</comment>